<keyword evidence="4 11" id="KW-0032">Aminotransferase</keyword>
<dbReference type="EMBL" id="CP119317">
    <property type="protein sequence ID" value="WEK53699.1"/>
    <property type="molecule type" value="Genomic_DNA"/>
</dbReference>
<keyword evidence="7 11" id="KW-0663">Pyridoxal phosphate</keyword>
<evidence type="ECO:0000256" key="1">
    <source>
        <dbReference type="ARBA" id="ARBA00003483"/>
    </source>
</evidence>
<evidence type="ECO:0000256" key="3">
    <source>
        <dbReference type="ARBA" id="ARBA00006904"/>
    </source>
</evidence>
<dbReference type="AlphaFoldDB" id="A0AA95EV42"/>
<dbReference type="InterPro" id="IPR015424">
    <property type="entry name" value="PyrdxlP-dep_Trfase"/>
</dbReference>
<dbReference type="NCBIfam" id="TIGR01364">
    <property type="entry name" value="serC_1"/>
    <property type="match status" value="1"/>
</dbReference>
<reference evidence="14" key="1">
    <citation type="submission" date="2023-03" db="EMBL/GenBank/DDBJ databases">
        <title>Andean soil-derived lignocellulolytic bacterial consortium as a source of novel taxa and putative plastic-active enzymes.</title>
        <authorList>
            <person name="Diaz-Garcia L."/>
            <person name="Chuvochina M."/>
            <person name="Feuerriegel G."/>
            <person name="Bunk B."/>
            <person name="Sproer C."/>
            <person name="Streit W.R."/>
            <person name="Rodriguez L.M."/>
            <person name="Overmann J."/>
            <person name="Jimenez D.J."/>
        </authorList>
    </citation>
    <scope>NUCLEOTIDE SEQUENCE</scope>
    <source>
        <strain evidence="14">MAG 2441</strain>
    </source>
</reference>
<dbReference type="GO" id="GO:0004648">
    <property type="term" value="F:O-phospho-L-serine:2-oxoglutarate aminotransferase activity"/>
    <property type="evidence" value="ECO:0007669"/>
    <property type="project" value="UniProtKB-UniRule"/>
</dbReference>
<comment type="pathway">
    <text evidence="2 11 12">Amino-acid biosynthesis; L-serine biosynthesis; L-serine from 3-phospho-D-glycerate: step 2/3.</text>
</comment>
<feature type="binding site" evidence="11">
    <location>
        <position position="152"/>
    </location>
    <ligand>
        <name>pyridoxal 5'-phosphate</name>
        <dbReference type="ChEBI" id="CHEBI:597326"/>
    </ligand>
</feature>
<dbReference type="Proteomes" id="UP001178662">
    <property type="component" value="Chromosome"/>
</dbReference>
<keyword evidence="15" id="KW-1185">Reference proteome</keyword>
<organism evidence="14 15">
    <name type="scientific">Candidatus Cohnella colombiensis</name>
    <dbReference type="NCBI Taxonomy" id="3121368"/>
    <lineage>
        <taxon>Bacteria</taxon>
        <taxon>Bacillati</taxon>
        <taxon>Bacillota</taxon>
        <taxon>Bacilli</taxon>
        <taxon>Bacillales</taxon>
        <taxon>Paenibacillaceae</taxon>
        <taxon>Cohnella</taxon>
    </lineage>
</organism>
<dbReference type="FunFam" id="3.40.640.10:FF:000010">
    <property type="entry name" value="Phosphoserine aminotransferase"/>
    <property type="match status" value="1"/>
</dbReference>
<keyword evidence="5 11" id="KW-0028">Amino-acid biosynthesis</keyword>
<keyword evidence="6 11" id="KW-0808">Transferase</keyword>
<dbReference type="GO" id="GO:0005737">
    <property type="term" value="C:cytoplasm"/>
    <property type="evidence" value="ECO:0007669"/>
    <property type="project" value="UniProtKB-SubCell"/>
</dbReference>
<dbReference type="NCBIfam" id="NF003764">
    <property type="entry name" value="PRK05355.1"/>
    <property type="match status" value="1"/>
</dbReference>
<dbReference type="SUPFAM" id="SSF53383">
    <property type="entry name" value="PLP-dependent transferases"/>
    <property type="match status" value="1"/>
</dbReference>
<evidence type="ECO:0000256" key="6">
    <source>
        <dbReference type="ARBA" id="ARBA00022679"/>
    </source>
</evidence>
<evidence type="ECO:0000256" key="2">
    <source>
        <dbReference type="ARBA" id="ARBA00005099"/>
    </source>
</evidence>
<evidence type="ECO:0000256" key="7">
    <source>
        <dbReference type="ARBA" id="ARBA00022898"/>
    </source>
</evidence>
<comment type="subunit">
    <text evidence="11">Homodimer.</text>
</comment>
<dbReference type="InterPro" id="IPR015422">
    <property type="entry name" value="PyrdxlP-dep_Trfase_small"/>
</dbReference>
<dbReference type="GO" id="GO:0006564">
    <property type="term" value="P:L-serine biosynthetic process"/>
    <property type="evidence" value="ECO:0007669"/>
    <property type="project" value="UniProtKB-UniRule"/>
</dbReference>
<gene>
    <name evidence="11 14" type="primary">serC</name>
    <name evidence="14" type="ORF">P0Y55_14095</name>
</gene>
<feature type="modified residue" description="N6-(pyridoxal phosphate)lysine" evidence="11">
    <location>
        <position position="196"/>
    </location>
</feature>
<comment type="catalytic activity">
    <reaction evidence="9 11">
        <text>4-(phosphooxy)-L-threonine + 2-oxoglutarate = (R)-3-hydroxy-2-oxo-4-phosphooxybutanoate + L-glutamate</text>
        <dbReference type="Rhea" id="RHEA:16573"/>
        <dbReference type="ChEBI" id="CHEBI:16810"/>
        <dbReference type="ChEBI" id="CHEBI:29985"/>
        <dbReference type="ChEBI" id="CHEBI:58452"/>
        <dbReference type="ChEBI" id="CHEBI:58538"/>
        <dbReference type="EC" id="2.6.1.52"/>
    </reaction>
</comment>
<dbReference type="PIRSF" id="PIRSF000525">
    <property type="entry name" value="SerC"/>
    <property type="match status" value="1"/>
</dbReference>
<feature type="binding site" evidence="11">
    <location>
        <position position="172"/>
    </location>
    <ligand>
        <name>pyridoxal 5'-phosphate</name>
        <dbReference type="ChEBI" id="CHEBI:597326"/>
    </ligand>
</feature>
<comment type="caution">
    <text evidence="11">Lacks conserved residue(s) required for the propagation of feature annotation.</text>
</comment>
<feature type="binding site" evidence="11">
    <location>
        <begin position="237"/>
        <end position="238"/>
    </location>
    <ligand>
        <name>pyridoxal 5'-phosphate</name>
        <dbReference type="ChEBI" id="CHEBI:597326"/>
    </ligand>
</feature>
<dbReference type="PROSITE" id="PS00595">
    <property type="entry name" value="AA_TRANSFER_CLASS_5"/>
    <property type="match status" value="1"/>
</dbReference>
<dbReference type="InterPro" id="IPR000192">
    <property type="entry name" value="Aminotrans_V_dom"/>
</dbReference>
<proteinExistence type="inferred from homology"/>
<evidence type="ECO:0000256" key="5">
    <source>
        <dbReference type="ARBA" id="ARBA00022605"/>
    </source>
</evidence>
<evidence type="ECO:0000259" key="13">
    <source>
        <dbReference type="Pfam" id="PF00266"/>
    </source>
</evidence>
<feature type="binding site" evidence="11">
    <location>
        <begin position="76"/>
        <end position="77"/>
    </location>
    <ligand>
        <name>pyridoxal 5'-phosphate</name>
        <dbReference type="ChEBI" id="CHEBI:597326"/>
    </ligand>
</feature>
<evidence type="ECO:0000313" key="14">
    <source>
        <dbReference type="EMBL" id="WEK53699.1"/>
    </source>
</evidence>
<evidence type="ECO:0000313" key="15">
    <source>
        <dbReference type="Proteomes" id="UP001178662"/>
    </source>
</evidence>
<accession>A0AA95EV42</accession>
<feature type="binding site" evidence="11">
    <location>
        <position position="195"/>
    </location>
    <ligand>
        <name>pyridoxal 5'-phosphate</name>
        <dbReference type="ChEBI" id="CHEBI:597326"/>
    </ligand>
</feature>
<comment type="subcellular location">
    <subcellularLocation>
        <location evidence="11">Cytoplasm</location>
    </subcellularLocation>
</comment>
<comment type="catalytic activity">
    <reaction evidence="10 11 12">
        <text>O-phospho-L-serine + 2-oxoglutarate = 3-phosphooxypyruvate + L-glutamate</text>
        <dbReference type="Rhea" id="RHEA:14329"/>
        <dbReference type="ChEBI" id="CHEBI:16810"/>
        <dbReference type="ChEBI" id="CHEBI:18110"/>
        <dbReference type="ChEBI" id="CHEBI:29985"/>
        <dbReference type="ChEBI" id="CHEBI:57524"/>
        <dbReference type="EC" id="2.6.1.52"/>
    </reaction>
</comment>
<keyword evidence="11" id="KW-0963">Cytoplasm</keyword>
<evidence type="ECO:0000256" key="10">
    <source>
        <dbReference type="ARBA" id="ARBA00049007"/>
    </source>
</evidence>
<evidence type="ECO:0000256" key="12">
    <source>
        <dbReference type="RuleBase" id="RU004505"/>
    </source>
</evidence>
<feature type="domain" description="Aminotransferase class V" evidence="13">
    <location>
        <begin position="7"/>
        <end position="349"/>
    </location>
</feature>
<dbReference type="InterPro" id="IPR015421">
    <property type="entry name" value="PyrdxlP-dep_Trfase_major"/>
</dbReference>
<dbReference type="Gene3D" id="3.40.640.10">
    <property type="entry name" value="Type I PLP-dependent aspartate aminotransferase-like (Major domain)"/>
    <property type="match status" value="1"/>
</dbReference>
<dbReference type="Pfam" id="PF00266">
    <property type="entry name" value="Aminotran_5"/>
    <property type="match status" value="1"/>
</dbReference>
<dbReference type="InterPro" id="IPR020578">
    <property type="entry name" value="Aminotrans_V_PyrdxlP_BS"/>
</dbReference>
<dbReference type="PANTHER" id="PTHR43247:SF1">
    <property type="entry name" value="PHOSPHOSERINE AMINOTRANSFERASE"/>
    <property type="match status" value="1"/>
</dbReference>
<dbReference type="FunFam" id="3.90.1150.10:FF:000006">
    <property type="entry name" value="Phosphoserine aminotransferase"/>
    <property type="match status" value="1"/>
</dbReference>
<comment type="function">
    <text evidence="1 11">Catalyzes the reversible conversion of 3-phosphohydroxypyruvate to phosphoserine and of 3-hydroxy-2-oxo-4-phosphonooxybutanoate to phosphohydroxythreonine.</text>
</comment>
<feature type="binding site" evidence="11">
    <location>
        <position position="42"/>
    </location>
    <ligand>
        <name>L-glutamate</name>
        <dbReference type="ChEBI" id="CHEBI:29985"/>
    </ligand>
</feature>
<dbReference type="GO" id="GO:0030170">
    <property type="term" value="F:pyridoxal phosphate binding"/>
    <property type="evidence" value="ECO:0007669"/>
    <property type="project" value="UniProtKB-UniRule"/>
</dbReference>
<evidence type="ECO:0000256" key="4">
    <source>
        <dbReference type="ARBA" id="ARBA00022576"/>
    </source>
</evidence>
<dbReference type="HAMAP" id="MF_00160">
    <property type="entry name" value="SerC_aminotrans_5"/>
    <property type="match status" value="1"/>
</dbReference>
<comment type="cofactor">
    <cofactor evidence="11">
        <name>pyridoxal 5'-phosphate</name>
        <dbReference type="ChEBI" id="CHEBI:597326"/>
    </cofactor>
    <text evidence="11">Binds 1 pyridoxal phosphate per subunit.</text>
</comment>
<evidence type="ECO:0000256" key="11">
    <source>
        <dbReference type="HAMAP-Rule" id="MF_00160"/>
    </source>
</evidence>
<sequence>MMRKHIFNAGPAALPLEVLEQAQQQFVEYDNLGMSLMEMSHRSKPVERMNEETQQLFMELMGLPPQYKVLFMGGGASTQFALVPLNFLKLGTVGQYILSGSFSEKAYQEAQTIGEAAVLASSKAQKWSRLPDIGNIVLGENTAYVHMTTNNTIEGSQFKVVPDTTDVPLIADMTSDILSRQRDWTKFGLIYAGAQKNLGPAGVTVAIIRDDMLAECAERIPTIFKYSTFASNQSLYNTPPVHSIYVMKLVLEWTKRQGGIEAMEKRNVQKTELLYNTIDNSGGFYRGLVDVADRSIMNVTWRMHDEELEKRFVQEAKGQGFEGLSGHRSVGGLRASAYNAVTVESCQALADFMIDFQKRNG</sequence>
<protein>
    <recommendedName>
        <fullName evidence="11">Phosphoserine aminotransferase</fullName>
        <ecNumber evidence="11">2.6.1.52</ecNumber>
    </recommendedName>
    <alternativeName>
        <fullName evidence="11">Phosphohydroxythreonine aminotransferase</fullName>
        <shortName evidence="11">PSAT</shortName>
    </alternativeName>
</protein>
<dbReference type="EC" id="2.6.1.52" evidence="11"/>
<dbReference type="InterPro" id="IPR022278">
    <property type="entry name" value="Pser_aminoTfrase"/>
</dbReference>
<evidence type="ECO:0000256" key="9">
    <source>
        <dbReference type="ARBA" id="ARBA00047630"/>
    </source>
</evidence>
<dbReference type="Gene3D" id="3.90.1150.10">
    <property type="entry name" value="Aspartate Aminotransferase, domain 1"/>
    <property type="match status" value="1"/>
</dbReference>
<feature type="binding site" evidence="11">
    <location>
        <position position="102"/>
    </location>
    <ligand>
        <name>pyridoxal 5'-phosphate</name>
        <dbReference type="ChEBI" id="CHEBI:597326"/>
    </ligand>
</feature>
<dbReference type="PANTHER" id="PTHR43247">
    <property type="entry name" value="PHOSPHOSERINE AMINOTRANSFERASE"/>
    <property type="match status" value="1"/>
</dbReference>
<comment type="similarity">
    <text evidence="3 11">Belongs to the class-V pyridoxal-phosphate-dependent aminotransferase family. SerC subfamily.</text>
</comment>
<name>A0AA95EV42_9BACL</name>
<evidence type="ECO:0000256" key="8">
    <source>
        <dbReference type="ARBA" id="ARBA00023299"/>
    </source>
</evidence>
<keyword evidence="8 11" id="KW-0718">Serine biosynthesis</keyword>